<accession>X0TMS1</accession>
<organism evidence="2">
    <name type="scientific">marine sediment metagenome</name>
    <dbReference type="NCBI Taxonomy" id="412755"/>
    <lineage>
        <taxon>unclassified sequences</taxon>
        <taxon>metagenomes</taxon>
        <taxon>ecological metagenomes</taxon>
    </lineage>
</organism>
<feature type="transmembrane region" description="Helical" evidence="1">
    <location>
        <begin position="166"/>
        <end position="186"/>
    </location>
</feature>
<evidence type="ECO:0000256" key="1">
    <source>
        <dbReference type="SAM" id="Phobius"/>
    </source>
</evidence>
<keyword evidence="1" id="KW-1133">Transmembrane helix</keyword>
<dbReference type="AlphaFoldDB" id="X0TMS1"/>
<feature type="transmembrane region" description="Helical" evidence="1">
    <location>
        <begin position="131"/>
        <end position="154"/>
    </location>
</feature>
<keyword evidence="1" id="KW-0812">Transmembrane</keyword>
<evidence type="ECO:0000313" key="2">
    <source>
        <dbReference type="EMBL" id="GAF77400.1"/>
    </source>
</evidence>
<feature type="transmembrane region" description="Helical" evidence="1">
    <location>
        <begin position="6"/>
        <end position="23"/>
    </location>
</feature>
<feature type="transmembrane region" description="Helical" evidence="1">
    <location>
        <begin position="93"/>
        <end position="111"/>
    </location>
</feature>
<sequence>MSWETVGMWVAAVLTLAIFSLLYKDNPFYRFAEHLLVGVSAGYYVVHYFYSSVIRKFYVPVFAQGDLWLLPGGLLGLLMLFRLRRRWQWVSRYAIAFYVTAWSGYLIPSVIQERILVQVRGTLPTSPGETPFWVLMGTLLLMVGVVSILVYFYFSAEHRGVLGKVSRVGIIFLMVGFGASFGYTVMGRVSLLIGRFQFLFQELPQTLKPMLN</sequence>
<dbReference type="EMBL" id="BARS01005702">
    <property type="protein sequence ID" value="GAF77400.1"/>
    <property type="molecule type" value="Genomic_DNA"/>
</dbReference>
<keyword evidence="1" id="KW-0472">Membrane</keyword>
<reference evidence="2" key="1">
    <citation type="journal article" date="2014" name="Front. Microbiol.">
        <title>High frequency of phylogenetically diverse reductive dehalogenase-homologous genes in deep subseafloor sedimentary metagenomes.</title>
        <authorList>
            <person name="Kawai M."/>
            <person name="Futagami T."/>
            <person name="Toyoda A."/>
            <person name="Takaki Y."/>
            <person name="Nishi S."/>
            <person name="Hori S."/>
            <person name="Arai W."/>
            <person name="Tsubouchi T."/>
            <person name="Morono Y."/>
            <person name="Uchiyama I."/>
            <person name="Ito T."/>
            <person name="Fujiyama A."/>
            <person name="Inagaki F."/>
            <person name="Takami H."/>
        </authorList>
    </citation>
    <scope>NUCLEOTIDE SEQUENCE</scope>
    <source>
        <strain evidence="2">Expedition CK06-06</strain>
    </source>
</reference>
<feature type="transmembrane region" description="Helical" evidence="1">
    <location>
        <begin position="57"/>
        <end position="81"/>
    </location>
</feature>
<gene>
    <name evidence="2" type="ORF">S01H1_11189</name>
</gene>
<feature type="transmembrane region" description="Helical" evidence="1">
    <location>
        <begin position="35"/>
        <end position="51"/>
    </location>
</feature>
<proteinExistence type="predicted"/>
<name>X0TMS1_9ZZZZ</name>
<comment type="caution">
    <text evidence="2">The sequence shown here is derived from an EMBL/GenBank/DDBJ whole genome shotgun (WGS) entry which is preliminary data.</text>
</comment>
<protein>
    <submittedName>
        <fullName evidence="2">Uncharacterized protein</fullName>
    </submittedName>
</protein>